<evidence type="ECO:0000313" key="2">
    <source>
        <dbReference type="EMBL" id="TMP55121.1"/>
    </source>
</evidence>
<gene>
    <name evidence="2" type="ORF">CWB96_17940</name>
    <name evidence="1" type="ORF">CWB97_15060</name>
</gene>
<dbReference type="EMBL" id="PNCL01000106">
    <property type="protein sequence ID" value="TMP55121.1"/>
    <property type="molecule type" value="Genomic_DNA"/>
</dbReference>
<organism evidence="2 4">
    <name type="scientific">Pseudoalteromonas citrea</name>
    <dbReference type="NCBI Taxonomy" id="43655"/>
    <lineage>
        <taxon>Bacteria</taxon>
        <taxon>Pseudomonadati</taxon>
        <taxon>Pseudomonadota</taxon>
        <taxon>Gammaproteobacteria</taxon>
        <taxon>Alteromonadales</taxon>
        <taxon>Pseudoalteromonadaceae</taxon>
        <taxon>Pseudoalteromonas</taxon>
    </lineage>
</organism>
<evidence type="ECO:0000313" key="4">
    <source>
        <dbReference type="Proteomes" id="UP000307706"/>
    </source>
</evidence>
<dbReference type="Proteomes" id="UP000305730">
    <property type="component" value="Unassembled WGS sequence"/>
</dbReference>
<evidence type="ECO:0000313" key="3">
    <source>
        <dbReference type="Proteomes" id="UP000305730"/>
    </source>
</evidence>
<reference evidence="3 4" key="1">
    <citation type="submission" date="2017-12" db="EMBL/GenBank/DDBJ databases">
        <authorList>
            <person name="Paulsen S."/>
            <person name="Gram L.K."/>
        </authorList>
    </citation>
    <scope>NUCLEOTIDE SEQUENCE [LARGE SCALE GENOMIC DNA]</scope>
    <source>
        <strain evidence="2 4">S2231</strain>
        <strain evidence="1 3">S2233</strain>
    </source>
</reference>
<proteinExistence type="predicted"/>
<sequence length="90" mass="10585">MKQKRSVEFTPIIQHGDLQRTVLEEWISFSRGKLFNRVGMSKRSNQLWGKCVLANPHFFLVITQNRSISIVNVQNLLKLIKLYCSTKRKH</sequence>
<keyword evidence="3" id="KW-1185">Reference proteome</keyword>
<dbReference type="EMBL" id="PNCK01000058">
    <property type="protein sequence ID" value="TMP41289.1"/>
    <property type="molecule type" value="Genomic_DNA"/>
</dbReference>
<protein>
    <submittedName>
        <fullName evidence="2">Uncharacterized protein</fullName>
    </submittedName>
</protein>
<comment type="caution">
    <text evidence="2">The sequence shown here is derived from an EMBL/GenBank/DDBJ whole genome shotgun (WGS) entry which is preliminary data.</text>
</comment>
<accession>A0A5S3XK30</accession>
<name>A0A5S3XK30_9GAMM</name>
<evidence type="ECO:0000313" key="1">
    <source>
        <dbReference type="EMBL" id="TMP41289.1"/>
    </source>
</evidence>
<dbReference type="AlphaFoldDB" id="A0A5S3XK30"/>
<reference evidence="2" key="3">
    <citation type="submission" date="2019-09" db="EMBL/GenBank/DDBJ databases">
        <title>Co-occurence of chitin degradation, pigmentation and bioactivity in marine Pseudoalteromonas.</title>
        <authorList>
            <person name="Sonnenschein E.C."/>
            <person name="Bech P.K."/>
        </authorList>
    </citation>
    <scope>NUCLEOTIDE SEQUENCE</scope>
    <source>
        <strain evidence="2">S2231</strain>
    </source>
</reference>
<reference evidence="3 4" key="2">
    <citation type="submission" date="2019-06" db="EMBL/GenBank/DDBJ databases">
        <title>Co-occurence of chitin degradation, pigmentation and bioactivity in marine Pseudoalteromonas.</title>
        <authorList>
            <person name="Sonnenschein E.C."/>
            <person name="Bech P.K."/>
        </authorList>
    </citation>
    <scope>NUCLEOTIDE SEQUENCE [LARGE SCALE GENOMIC DNA]</scope>
    <source>
        <strain evidence="4">S2231</strain>
        <strain evidence="1 3">S2233</strain>
    </source>
</reference>
<dbReference type="Proteomes" id="UP000307706">
    <property type="component" value="Unassembled WGS sequence"/>
</dbReference>